<dbReference type="PROSITE" id="PS50893">
    <property type="entry name" value="ABC_TRANSPORTER_2"/>
    <property type="match status" value="1"/>
</dbReference>
<evidence type="ECO:0000256" key="1">
    <source>
        <dbReference type="ARBA" id="ARBA00005417"/>
    </source>
</evidence>
<evidence type="ECO:0000256" key="3">
    <source>
        <dbReference type="ARBA" id="ARBA00022840"/>
    </source>
</evidence>
<keyword evidence="2" id="KW-0547">Nucleotide-binding</keyword>
<protein>
    <submittedName>
        <fullName evidence="5">Cell division ATP-binding protein FtsE</fullName>
    </submittedName>
</protein>
<dbReference type="InterPro" id="IPR003593">
    <property type="entry name" value="AAA+_ATPase"/>
</dbReference>
<evidence type="ECO:0000313" key="6">
    <source>
        <dbReference type="Proteomes" id="UP000229753"/>
    </source>
</evidence>
<dbReference type="GO" id="GO:0005886">
    <property type="term" value="C:plasma membrane"/>
    <property type="evidence" value="ECO:0007669"/>
    <property type="project" value="TreeGrafter"/>
</dbReference>
<sequence>MVKFKLVTKTYGEVCALKDVSFEVKDGEFIFLMGPSGAGKTTILKLILKEIFPDTGEIHVGGVDVSKVSEKDLPGFRQKVGCVFQDFKLLNERTTYENIEIALAVLDVPESKWKERIEKILKMVGLFDRKNLFPSQLSGGEIQMASLARALVVNPDLILADEPTGNLDWDKADEIMELLEGVNKEGKTVIVATHNKEIVNKMKKRIIKLASGKIIKE</sequence>
<proteinExistence type="inferred from homology"/>
<dbReference type="FunFam" id="3.40.50.300:FF:000056">
    <property type="entry name" value="Cell division ATP-binding protein FtsE"/>
    <property type="match status" value="1"/>
</dbReference>
<comment type="caution">
    <text evidence="5">The sequence shown here is derived from an EMBL/GenBank/DDBJ whole genome shotgun (WGS) entry which is preliminary data.</text>
</comment>
<accession>A0A2M7TMG2</accession>
<evidence type="ECO:0000259" key="4">
    <source>
        <dbReference type="PROSITE" id="PS50893"/>
    </source>
</evidence>
<dbReference type="Gene3D" id="3.40.50.300">
    <property type="entry name" value="P-loop containing nucleotide triphosphate hydrolases"/>
    <property type="match status" value="1"/>
</dbReference>
<name>A0A2M7TMG2_9BACT</name>
<keyword evidence="5" id="KW-0132">Cell division</keyword>
<gene>
    <name evidence="5" type="ORF">COY29_03685</name>
</gene>
<dbReference type="GO" id="GO:0016887">
    <property type="term" value="F:ATP hydrolysis activity"/>
    <property type="evidence" value="ECO:0007669"/>
    <property type="project" value="InterPro"/>
</dbReference>
<dbReference type="EMBL" id="PFNO01000119">
    <property type="protein sequence ID" value="PIZ48474.1"/>
    <property type="molecule type" value="Genomic_DNA"/>
</dbReference>
<keyword evidence="5" id="KW-0131">Cell cycle</keyword>
<dbReference type="SUPFAM" id="SSF52540">
    <property type="entry name" value="P-loop containing nucleoside triphosphate hydrolases"/>
    <property type="match status" value="1"/>
</dbReference>
<dbReference type="Proteomes" id="UP000229753">
    <property type="component" value="Unassembled WGS sequence"/>
</dbReference>
<dbReference type="AlphaFoldDB" id="A0A2M7TMG2"/>
<dbReference type="InterPro" id="IPR003439">
    <property type="entry name" value="ABC_transporter-like_ATP-bd"/>
</dbReference>
<reference evidence="6" key="1">
    <citation type="submission" date="2017-09" db="EMBL/GenBank/DDBJ databases">
        <title>Depth-based differentiation of microbial function through sediment-hosted aquifers and enrichment of novel symbionts in the deep terrestrial subsurface.</title>
        <authorList>
            <person name="Probst A.J."/>
            <person name="Ladd B."/>
            <person name="Jarett J.K."/>
            <person name="Geller-Mcgrath D.E."/>
            <person name="Sieber C.M.K."/>
            <person name="Emerson J.B."/>
            <person name="Anantharaman K."/>
            <person name="Thomas B.C."/>
            <person name="Malmstrom R."/>
            <person name="Stieglmeier M."/>
            <person name="Klingl A."/>
            <person name="Woyke T."/>
            <person name="Ryan C.M."/>
            <person name="Banfield J.F."/>
        </authorList>
    </citation>
    <scope>NUCLEOTIDE SEQUENCE [LARGE SCALE GENOMIC DNA]</scope>
</reference>
<dbReference type="GO" id="GO:0051301">
    <property type="term" value="P:cell division"/>
    <property type="evidence" value="ECO:0007669"/>
    <property type="project" value="UniProtKB-KW"/>
</dbReference>
<dbReference type="SMART" id="SM00382">
    <property type="entry name" value="AAA"/>
    <property type="match status" value="1"/>
</dbReference>
<evidence type="ECO:0000256" key="2">
    <source>
        <dbReference type="ARBA" id="ARBA00022741"/>
    </source>
</evidence>
<dbReference type="PANTHER" id="PTHR24220:SF470">
    <property type="entry name" value="CELL DIVISION ATP-BINDING PROTEIN FTSE"/>
    <property type="match status" value="1"/>
</dbReference>
<dbReference type="InterPro" id="IPR015854">
    <property type="entry name" value="ABC_transpr_LolD-like"/>
</dbReference>
<dbReference type="GO" id="GO:0022857">
    <property type="term" value="F:transmembrane transporter activity"/>
    <property type="evidence" value="ECO:0007669"/>
    <property type="project" value="TreeGrafter"/>
</dbReference>
<dbReference type="Pfam" id="PF00005">
    <property type="entry name" value="ABC_tran"/>
    <property type="match status" value="1"/>
</dbReference>
<dbReference type="InterPro" id="IPR017871">
    <property type="entry name" value="ABC_transporter-like_CS"/>
</dbReference>
<dbReference type="PROSITE" id="PS00211">
    <property type="entry name" value="ABC_TRANSPORTER_1"/>
    <property type="match status" value="1"/>
</dbReference>
<organism evidence="5 6">
    <name type="scientific">Candidatus Woesebacteria bacterium CG_4_10_14_0_2_um_filter_39_14</name>
    <dbReference type="NCBI Taxonomy" id="1975054"/>
    <lineage>
        <taxon>Bacteria</taxon>
        <taxon>Candidatus Woeseibacteriota</taxon>
    </lineage>
</organism>
<dbReference type="GO" id="GO:0005524">
    <property type="term" value="F:ATP binding"/>
    <property type="evidence" value="ECO:0007669"/>
    <property type="project" value="UniProtKB-KW"/>
</dbReference>
<keyword evidence="3 5" id="KW-0067">ATP-binding</keyword>
<comment type="similarity">
    <text evidence="1">Belongs to the ABC transporter superfamily.</text>
</comment>
<evidence type="ECO:0000313" key="5">
    <source>
        <dbReference type="EMBL" id="PIZ48474.1"/>
    </source>
</evidence>
<dbReference type="PANTHER" id="PTHR24220">
    <property type="entry name" value="IMPORT ATP-BINDING PROTEIN"/>
    <property type="match status" value="1"/>
</dbReference>
<feature type="domain" description="ABC transporter" evidence="4">
    <location>
        <begin position="2"/>
        <end position="217"/>
    </location>
</feature>
<dbReference type="InterPro" id="IPR027417">
    <property type="entry name" value="P-loop_NTPase"/>
</dbReference>